<proteinExistence type="predicted"/>
<gene>
    <name evidence="1" type="ORF">THASP1DRAFT_21547</name>
</gene>
<organism evidence="1 2">
    <name type="scientific">Thamnocephalis sphaerospora</name>
    <dbReference type="NCBI Taxonomy" id="78915"/>
    <lineage>
        <taxon>Eukaryota</taxon>
        <taxon>Fungi</taxon>
        <taxon>Fungi incertae sedis</taxon>
        <taxon>Zoopagomycota</taxon>
        <taxon>Zoopagomycotina</taxon>
        <taxon>Zoopagomycetes</taxon>
        <taxon>Zoopagales</taxon>
        <taxon>Sigmoideomycetaceae</taxon>
        <taxon>Thamnocephalis</taxon>
    </lineage>
</organism>
<evidence type="ECO:0000313" key="2">
    <source>
        <dbReference type="Proteomes" id="UP000271241"/>
    </source>
</evidence>
<dbReference type="AlphaFoldDB" id="A0A4P9XZ84"/>
<sequence>MERTNVTQLFHMMTRDDGAPVLRPLQFPRAYRQRYAEQESQSLGAQGSVQWDDATGLPEHYLVSRSIMNRRRIVVGALSRNYEHALWVWNANGTCHILPSEQTLDAGRPDVPWELHGRWLCATWYTTNGLFNSGRVLVNLELGRSQLVSGEGEICHIQMSVGGNDDEDCPDTDRYHAGGQSTPSASAKVGATGDAPSLVHGVATPRMPNQDRTTRTYHIADDDGTWDSFAANPALHSSQGGNASVDADEARRNAEAWLFVVTINSTLGSLCWRIVAPNFAGSDAAILPRTIFNGTSPCEHLPVRATGTYRIDDQRILLPDVVLLERNAAAALVNQPHPLAAASSVISRDLHSVPFVWEVPNAPWDAFAPAFLPELDRMVATGSGDVSVVSLTNGSVLYKLADAHIAWEPPLRLFGPLMLYCSMDGRFLLLDTTQSSGTNAADASSTVATPCLWPVGMPQPSMDAYIASTASAVMLDFSETAAFADPYRSGPSADDHYAPGSACSHYKEQNPLAKFMRDRRMRVHGSFAVNSHQLAWQYAHRWYTVDFTPKVYDS</sequence>
<protein>
    <submittedName>
        <fullName evidence="1">Uncharacterized protein</fullName>
    </submittedName>
</protein>
<accession>A0A4P9XZ84</accession>
<dbReference type="Proteomes" id="UP000271241">
    <property type="component" value="Unassembled WGS sequence"/>
</dbReference>
<keyword evidence="2" id="KW-1185">Reference proteome</keyword>
<evidence type="ECO:0000313" key="1">
    <source>
        <dbReference type="EMBL" id="RKP10780.1"/>
    </source>
</evidence>
<name>A0A4P9XZ84_9FUNG</name>
<dbReference type="EMBL" id="KZ992437">
    <property type="protein sequence ID" value="RKP10780.1"/>
    <property type="molecule type" value="Genomic_DNA"/>
</dbReference>
<reference evidence="2" key="1">
    <citation type="journal article" date="2018" name="Nat. Microbiol.">
        <title>Leveraging single-cell genomics to expand the fungal tree of life.</title>
        <authorList>
            <person name="Ahrendt S.R."/>
            <person name="Quandt C.A."/>
            <person name="Ciobanu D."/>
            <person name="Clum A."/>
            <person name="Salamov A."/>
            <person name="Andreopoulos B."/>
            <person name="Cheng J.F."/>
            <person name="Woyke T."/>
            <person name="Pelin A."/>
            <person name="Henrissat B."/>
            <person name="Reynolds N.K."/>
            <person name="Benny G.L."/>
            <person name="Smith M.E."/>
            <person name="James T.Y."/>
            <person name="Grigoriev I.V."/>
        </authorList>
    </citation>
    <scope>NUCLEOTIDE SEQUENCE [LARGE SCALE GENOMIC DNA]</scope>
    <source>
        <strain evidence="2">RSA 1356</strain>
    </source>
</reference>